<feature type="region of interest" description="Disordered" evidence="1">
    <location>
        <begin position="444"/>
        <end position="463"/>
    </location>
</feature>
<name>A0ABM8JX87_9GAMM</name>
<dbReference type="EMBL" id="AP028978">
    <property type="protein sequence ID" value="BET97300.1"/>
    <property type="molecule type" value="Genomic_DNA"/>
</dbReference>
<feature type="region of interest" description="Disordered" evidence="1">
    <location>
        <begin position="347"/>
        <end position="371"/>
    </location>
</feature>
<organism evidence="2 4">
    <name type="scientific">Xenorhabdus taiwanensis</name>
    <dbReference type="NCBI Taxonomy" id="3085177"/>
    <lineage>
        <taxon>Bacteria</taxon>
        <taxon>Pseudomonadati</taxon>
        <taxon>Pseudomonadota</taxon>
        <taxon>Gammaproteobacteria</taxon>
        <taxon>Enterobacterales</taxon>
        <taxon>Morganellaceae</taxon>
        <taxon>Xenorhabdus</taxon>
    </lineage>
</organism>
<reference evidence="2 4" key="1">
    <citation type="submission" date="2023-10" db="EMBL/GenBank/DDBJ databases">
        <title>Xenorhabdus taiwanensis sp. nov., a symbiotic bacterium associated with the entomopathogenic nematode Steinernema taiwanensis.</title>
        <authorList>
            <person name="Tseng C.T."/>
            <person name="Shu H.Y."/>
            <person name="Chen M.H."/>
            <person name="Fang Y.J."/>
            <person name="Wu T.L."/>
            <person name="Lin Y.C."/>
            <person name="Huang C.J."/>
        </authorList>
    </citation>
    <scope>NUCLEOTIDE SEQUENCE [LARGE SCALE GENOMIC DNA]</scope>
    <source>
        <strain evidence="2 4">TCT-1</strain>
    </source>
</reference>
<evidence type="ECO:0000313" key="3">
    <source>
        <dbReference type="EMBL" id="BET97794.1"/>
    </source>
</evidence>
<protein>
    <submittedName>
        <fullName evidence="2">DUF2213 domain-containing protein</fullName>
    </submittedName>
</protein>
<proteinExistence type="predicted"/>
<dbReference type="Proteomes" id="UP001529514">
    <property type="component" value="Chromosome"/>
</dbReference>
<dbReference type="EMBL" id="AP028978">
    <property type="protein sequence ID" value="BET97794.1"/>
    <property type="molecule type" value="Genomic_DNA"/>
</dbReference>
<feature type="compositionally biased region" description="Basic and acidic residues" evidence="1">
    <location>
        <begin position="349"/>
        <end position="370"/>
    </location>
</feature>
<sequence>MGQYSVHVKSLALNSSNISTETIDGDEHVVIRGVVPVVDDVVMNGGLYPASEINKSYKSMEGKQVPYGHPKIDGQYISADTPRAVNQFHIGAWAENVRKDGDKVVMDVKINRRFADSTNKGKEFLSRVDGVIAGNSSEPIHVSTGLLLQREQNKGKSKGKAYTWVARNMQFDHIAVLPASEPGAATPEEGVGMFVNADGEQVEIEQVNLSDAANCTQEGLIDKTKFFFSNASNFSFDDIYSALRAKLKATYPDDDYPYAESVWPDKFIYYRSGKTYQQKYFMNDDGTAELVGEPIEVVRKPTEYEEVKTNTEHDPMKDLIINALKAKGKPTDGKTEAELLDAYNQMNTEEAKDKETPEEKAAREKKEKEAATNTDAITAAINAAIKPLTDKITTLESQLTANADKEKADKRAAVKAKFGLDDTVVNALDGAALDGFYAQCPTSTGLNSSFTNNNSESFTSMPE</sequence>
<gene>
    <name evidence="2" type="ORF">TCT1_22210</name>
    <name evidence="3" type="ORF">TCT1_27150</name>
</gene>
<evidence type="ECO:0000256" key="1">
    <source>
        <dbReference type="SAM" id="MobiDB-lite"/>
    </source>
</evidence>
<feature type="compositionally biased region" description="Low complexity" evidence="1">
    <location>
        <begin position="447"/>
        <end position="463"/>
    </location>
</feature>
<evidence type="ECO:0000313" key="4">
    <source>
        <dbReference type="Proteomes" id="UP001529514"/>
    </source>
</evidence>
<keyword evidence="4" id="KW-1185">Reference proteome</keyword>
<dbReference type="RefSeq" id="WP_374051002.1">
    <property type="nucleotide sequence ID" value="NZ_AP028978.1"/>
</dbReference>
<evidence type="ECO:0000313" key="2">
    <source>
        <dbReference type="EMBL" id="BET97300.1"/>
    </source>
</evidence>
<accession>A0ABM8JX87</accession>